<dbReference type="PANTHER" id="PTHR36837:SF5">
    <property type="entry name" value="POLY-3-HYDROXYBUTYRATE SYNTHASE"/>
    <property type="match status" value="1"/>
</dbReference>
<feature type="region of interest" description="Disordered" evidence="3">
    <location>
        <begin position="537"/>
        <end position="560"/>
    </location>
</feature>
<keyword evidence="6" id="KW-0378">Hydrolase</keyword>
<evidence type="ECO:0000259" key="4">
    <source>
        <dbReference type="Pfam" id="PF00561"/>
    </source>
</evidence>
<feature type="domain" description="Poly-beta-hydroxybutyrate polymerase N-terminal" evidence="5">
    <location>
        <begin position="71"/>
        <end position="242"/>
    </location>
</feature>
<organism evidence="6 7">
    <name type="scientific">Ornithinimicrobium ciconiae</name>
    <dbReference type="NCBI Taxonomy" id="2594265"/>
    <lineage>
        <taxon>Bacteria</taxon>
        <taxon>Bacillati</taxon>
        <taxon>Actinomycetota</taxon>
        <taxon>Actinomycetes</taxon>
        <taxon>Micrococcales</taxon>
        <taxon>Ornithinimicrobiaceae</taxon>
        <taxon>Ornithinimicrobium</taxon>
    </lineage>
</organism>
<dbReference type="InterPro" id="IPR010941">
    <property type="entry name" value="PhaC_N"/>
</dbReference>
<sequence>MAPVIEFLGKNDPLGLVPATVTVLQRALKSPLAMFNAYARLGQGMVQLQMATTAKAVGVATEPVLAPEPGDRRFTERTWSDNAAFFALQQTYQLACRFAEDVLKAGSSGDPDDLNDRKAAFLVRLATEALSPTNFPATNPEALIRAFQTGGQSLVKGAANMLEDYVERGGIPEQVDSSGFELGDNLAATPGKVVFRNDLIELIQYAPQTEQVHAVPILCSPPWINKFYVMDLAPGRSLVEWMLTHNRTVFMISYRDPGVELSHLTMDDYLAQGVLTALDVVEEITGAPKIDVMGLCLGGAMATMGVANLTAKGDKRVNSLTTLNTLIDYSEPGELGIFTDDQTLKRMRARMADRGGVLPAKDMSTTFDLLRARDLVFRYVPGRWLMGDKSPAFDVLVWNADSVRMPATMHTEYLEALYGQNRLARGDYELGGERLDLKNVKVDLYVVGAINDHIVPWTSSFAVTGLTGGKVRYVLSNGGHIAGVVNPPGPKAWYEALPAGKDSTTGTAESWRGSATRTPGTWWEDWVTWATKRAGKLVDPPQLGSEKHPPLTDAPGDYVR</sequence>
<dbReference type="AlphaFoldDB" id="A0A516GG11"/>
<dbReference type="InterPro" id="IPR000073">
    <property type="entry name" value="AB_hydrolase_1"/>
</dbReference>
<dbReference type="OrthoDB" id="7208816at2"/>
<proteinExistence type="predicted"/>
<dbReference type="GO" id="GO:0016746">
    <property type="term" value="F:acyltransferase activity"/>
    <property type="evidence" value="ECO:0007669"/>
    <property type="project" value="UniProtKB-KW"/>
</dbReference>
<keyword evidence="7" id="KW-1185">Reference proteome</keyword>
<dbReference type="EMBL" id="CP041616">
    <property type="protein sequence ID" value="QDO90465.1"/>
    <property type="molecule type" value="Genomic_DNA"/>
</dbReference>
<feature type="domain" description="AB hydrolase-1" evidence="4">
    <location>
        <begin position="267"/>
        <end position="486"/>
    </location>
</feature>
<dbReference type="InterPro" id="IPR051321">
    <property type="entry name" value="PHA/PHB_synthase"/>
</dbReference>
<dbReference type="KEGG" id="orz:FNH13_16610"/>
<evidence type="ECO:0000259" key="5">
    <source>
        <dbReference type="Pfam" id="PF07167"/>
    </source>
</evidence>
<dbReference type="GO" id="GO:0016787">
    <property type="term" value="F:hydrolase activity"/>
    <property type="evidence" value="ECO:0007669"/>
    <property type="project" value="UniProtKB-KW"/>
</dbReference>
<dbReference type="Pfam" id="PF07167">
    <property type="entry name" value="PhaC_N"/>
    <property type="match status" value="1"/>
</dbReference>
<dbReference type="Proteomes" id="UP000315395">
    <property type="component" value="Chromosome"/>
</dbReference>
<gene>
    <name evidence="6" type="ORF">FNH13_16610</name>
</gene>
<dbReference type="SUPFAM" id="SSF53474">
    <property type="entry name" value="alpha/beta-Hydrolases"/>
    <property type="match status" value="1"/>
</dbReference>
<evidence type="ECO:0000256" key="2">
    <source>
        <dbReference type="ARBA" id="ARBA00023315"/>
    </source>
</evidence>
<evidence type="ECO:0000313" key="6">
    <source>
        <dbReference type="EMBL" id="QDO90465.1"/>
    </source>
</evidence>
<accession>A0A516GG11</accession>
<dbReference type="Pfam" id="PF00561">
    <property type="entry name" value="Abhydrolase_1"/>
    <property type="match status" value="1"/>
</dbReference>
<dbReference type="GO" id="GO:0042619">
    <property type="term" value="P:poly-hydroxybutyrate biosynthetic process"/>
    <property type="evidence" value="ECO:0007669"/>
    <property type="project" value="InterPro"/>
</dbReference>
<keyword evidence="1" id="KW-0808">Transferase</keyword>
<evidence type="ECO:0000256" key="3">
    <source>
        <dbReference type="SAM" id="MobiDB-lite"/>
    </source>
</evidence>
<dbReference type="Gene3D" id="3.40.50.1820">
    <property type="entry name" value="alpha/beta hydrolase"/>
    <property type="match status" value="1"/>
</dbReference>
<dbReference type="PANTHER" id="PTHR36837">
    <property type="entry name" value="POLY(3-HYDROXYALKANOATE) POLYMERASE SUBUNIT PHAC"/>
    <property type="match status" value="1"/>
</dbReference>
<name>A0A516GG11_9MICO</name>
<keyword evidence="2" id="KW-0012">Acyltransferase</keyword>
<evidence type="ECO:0000313" key="7">
    <source>
        <dbReference type="Proteomes" id="UP000315395"/>
    </source>
</evidence>
<reference evidence="6 7" key="1">
    <citation type="submission" date="2019-07" db="EMBL/GenBank/DDBJ databases">
        <title>complete genome sequencing of Ornithinimicrobium sp. H23M54.</title>
        <authorList>
            <person name="Bae J.-W."/>
            <person name="Lee S.-Y."/>
        </authorList>
    </citation>
    <scope>NUCLEOTIDE SEQUENCE [LARGE SCALE GENOMIC DNA]</scope>
    <source>
        <strain evidence="6 7">H23M54</strain>
    </source>
</reference>
<evidence type="ECO:0000256" key="1">
    <source>
        <dbReference type="ARBA" id="ARBA00022679"/>
    </source>
</evidence>
<dbReference type="InterPro" id="IPR029058">
    <property type="entry name" value="AB_hydrolase_fold"/>
</dbReference>
<protein>
    <submittedName>
        <fullName evidence="6">Alpha/beta fold hydrolase</fullName>
    </submittedName>
</protein>